<name>A0A2G2Z872_CAPAN</name>
<dbReference type="AlphaFoldDB" id="A0A2G2Z872"/>
<evidence type="ECO:0000313" key="1">
    <source>
        <dbReference type="EMBL" id="PHT78101.1"/>
    </source>
</evidence>
<dbReference type="EMBL" id="AYRZ02000006">
    <property type="protein sequence ID" value="PHT78101.1"/>
    <property type="molecule type" value="Genomic_DNA"/>
</dbReference>
<protein>
    <submittedName>
        <fullName evidence="1">Uncharacterized protein</fullName>
    </submittedName>
</protein>
<comment type="caution">
    <text evidence="1">The sequence shown here is derived from an EMBL/GenBank/DDBJ whole genome shotgun (WGS) entry which is preliminary data.</text>
</comment>
<proteinExistence type="predicted"/>
<reference evidence="1 2" key="1">
    <citation type="journal article" date="2014" name="Nat. Genet.">
        <title>Genome sequence of the hot pepper provides insights into the evolution of pungency in Capsicum species.</title>
        <authorList>
            <person name="Kim S."/>
            <person name="Park M."/>
            <person name="Yeom S.I."/>
            <person name="Kim Y.M."/>
            <person name="Lee J.M."/>
            <person name="Lee H.A."/>
            <person name="Seo E."/>
            <person name="Choi J."/>
            <person name="Cheong K."/>
            <person name="Kim K.T."/>
            <person name="Jung K."/>
            <person name="Lee G.W."/>
            <person name="Oh S.K."/>
            <person name="Bae C."/>
            <person name="Kim S.B."/>
            <person name="Lee H.Y."/>
            <person name="Kim S.Y."/>
            <person name="Kim M.S."/>
            <person name="Kang B.C."/>
            <person name="Jo Y.D."/>
            <person name="Yang H.B."/>
            <person name="Jeong H.J."/>
            <person name="Kang W.H."/>
            <person name="Kwon J.K."/>
            <person name="Shin C."/>
            <person name="Lim J.Y."/>
            <person name="Park J.H."/>
            <person name="Huh J.H."/>
            <person name="Kim J.S."/>
            <person name="Kim B.D."/>
            <person name="Cohen O."/>
            <person name="Paran I."/>
            <person name="Suh M.C."/>
            <person name="Lee S.B."/>
            <person name="Kim Y.K."/>
            <person name="Shin Y."/>
            <person name="Noh S.J."/>
            <person name="Park J."/>
            <person name="Seo Y.S."/>
            <person name="Kwon S.Y."/>
            <person name="Kim H.A."/>
            <person name="Park J.M."/>
            <person name="Kim H.J."/>
            <person name="Choi S.B."/>
            <person name="Bosland P.W."/>
            <person name="Reeves G."/>
            <person name="Jo S.H."/>
            <person name="Lee B.W."/>
            <person name="Cho H.T."/>
            <person name="Choi H.S."/>
            <person name="Lee M.S."/>
            <person name="Yu Y."/>
            <person name="Do Choi Y."/>
            <person name="Park B.S."/>
            <person name="van Deynze A."/>
            <person name="Ashrafi H."/>
            <person name="Hill T."/>
            <person name="Kim W.T."/>
            <person name="Pai H.S."/>
            <person name="Ahn H.K."/>
            <person name="Yeam I."/>
            <person name="Giovannoni J.J."/>
            <person name="Rose J.K."/>
            <person name="Sorensen I."/>
            <person name="Lee S.J."/>
            <person name="Kim R.W."/>
            <person name="Choi I.Y."/>
            <person name="Choi B.S."/>
            <person name="Lim J.S."/>
            <person name="Lee Y.H."/>
            <person name="Choi D."/>
        </authorList>
    </citation>
    <scope>NUCLEOTIDE SEQUENCE [LARGE SCALE GENOMIC DNA]</scope>
    <source>
        <strain evidence="2">cv. CM334</strain>
    </source>
</reference>
<dbReference type="STRING" id="4072.A0A2G2Z872"/>
<accession>A0A2G2Z872</accession>
<dbReference type="Proteomes" id="UP000222542">
    <property type="component" value="Unassembled WGS sequence"/>
</dbReference>
<organism evidence="1 2">
    <name type="scientific">Capsicum annuum</name>
    <name type="common">Capsicum pepper</name>
    <dbReference type="NCBI Taxonomy" id="4072"/>
    <lineage>
        <taxon>Eukaryota</taxon>
        <taxon>Viridiplantae</taxon>
        <taxon>Streptophyta</taxon>
        <taxon>Embryophyta</taxon>
        <taxon>Tracheophyta</taxon>
        <taxon>Spermatophyta</taxon>
        <taxon>Magnoliopsida</taxon>
        <taxon>eudicotyledons</taxon>
        <taxon>Gunneridae</taxon>
        <taxon>Pentapetalae</taxon>
        <taxon>asterids</taxon>
        <taxon>lamiids</taxon>
        <taxon>Solanales</taxon>
        <taxon>Solanaceae</taxon>
        <taxon>Solanoideae</taxon>
        <taxon>Capsiceae</taxon>
        <taxon>Capsicum</taxon>
    </lineage>
</organism>
<keyword evidence="2" id="KW-1185">Reference proteome</keyword>
<dbReference type="Gramene" id="PHT78101">
    <property type="protein sequence ID" value="PHT78101"/>
    <property type="gene ID" value="T459_16153"/>
</dbReference>
<sequence length="283" mass="32209">MQLAEMVHFRHYTSSSSKGKHLLIEADDGMILTRLLTETPIVGRHSLRLGVQIPTHYLLQLESYPYPFRIYKIRGLPIGGVPYKEAVPKPKELTGPIVKTPQEYGEKVLIVVKPPILKSKVVIPYKVKGPSHAETQSDSSHGDHCWKKNLLGSFFGLSTSYDQVQSTLIDKTIIIKDSKTYLKAKEHLELVLWDMNEKSEEVSAACKSLKKARKKVKNFKPLRDTTKQEAVEMKSKVSTIEDEFYKCYDISLATVNASNVVEKWKQVLETALKDLVNYKLYLD</sequence>
<gene>
    <name evidence="1" type="ORF">T459_16153</name>
</gene>
<reference evidence="1 2" key="2">
    <citation type="journal article" date="2017" name="Genome Biol.">
        <title>New reference genome sequences of hot pepper reveal the massive evolution of plant disease-resistance genes by retroduplication.</title>
        <authorList>
            <person name="Kim S."/>
            <person name="Park J."/>
            <person name="Yeom S.I."/>
            <person name="Kim Y.M."/>
            <person name="Seo E."/>
            <person name="Kim K.T."/>
            <person name="Kim M.S."/>
            <person name="Lee J.M."/>
            <person name="Cheong K."/>
            <person name="Shin H.S."/>
            <person name="Kim S.B."/>
            <person name="Han K."/>
            <person name="Lee J."/>
            <person name="Park M."/>
            <person name="Lee H.A."/>
            <person name="Lee H.Y."/>
            <person name="Lee Y."/>
            <person name="Oh S."/>
            <person name="Lee J.H."/>
            <person name="Choi E."/>
            <person name="Choi E."/>
            <person name="Lee S.E."/>
            <person name="Jeon J."/>
            <person name="Kim H."/>
            <person name="Choi G."/>
            <person name="Song H."/>
            <person name="Lee J."/>
            <person name="Lee S.C."/>
            <person name="Kwon J.K."/>
            <person name="Lee H.Y."/>
            <person name="Koo N."/>
            <person name="Hong Y."/>
            <person name="Kim R.W."/>
            <person name="Kang W.H."/>
            <person name="Huh J.H."/>
            <person name="Kang B.C."/>
            <person name="Yang T.J."/>
            <person name="Lee Y.H."/>
            <person name="Bennetzen J.L."/>
            <person name="Choi D."/>
        </authorList>
    </citation>
    <scope>NUCLEOTIDE SEQUENCE [LARGE SCALE GENOMIC DNA]</scope>
    <source>
        <strain evidence="2">cv. CM334</strain>
    </source>
</reference>
<evidence type="ECO:0000313" key="2">
    <source>
        <dbReference type="Proteomes" id="UP000222542"/>
    </source>
</evidence>